<protein>
    <submittedName>
        <fullName evidence="2">DUF2079 domain-containing protein</fullName>
    </submittedName>
</protein>
<comment type="caution">
    <text evidence="2">The sequence shown here is derived from an EMBL/GenBank/DDBJ whole genome shotgun (WGS) entry which is preliminary data.</text>
</comment>
<organism evidence="2 3">
    <name type="scientific">Actinoallomurus vinaceus</name>
    <dbReference type="NCBI Taxonomy" id="1080074"/>
    <lineage>
        <taxon>Bacteria</taxon>
        <taxon>Bacillati</taxon>
        <taxon>Actinomycetota</taxon>
        <taxon>Actinomycetes</taxon>
        <taxon>Streptosporangiales</taxon>
        <taxon>Thermomonosporaceae</taxon>
        <taxon>Actinoallomurus</taxon>
    </lineage>
</organism>
<feature type="transmembrane region" description="Helical" evidence="1">
    <location>
        <begin position="288"/>
        <end position="306"/>
    </location>
</feature>
<dbReference type="Pfam" id="PF09852">
    <property type="entry name" value="DUF2079"/>
    <property type="match status" value="1"/>
</dbReference>
<feature type="transmembrane region" description="Helical" evidence="1">
    <location>
        <begin position="184"/>
        <end position="210"/>
    </location>
</feature>
<feature type="transmembrane region" description="Helical" evidence="1">
    <location>
        <begin position="108"/>
        <end position="127"/>
    </location>
</feature>
<sequence>MSAETAGPEVRPGRPRREAVTVGALVVAAAAAYSVFALVRYWTFRTTTYDLVIFDQAVRSYSHLHLPVAIVKGVHNGFGPHFTVLGDHFSPILAVLAPLYWIHDGPQTLLIAQAVLLALTIVPLWAFTRRRFGVWAAHCVAGAYALAWPVAETVAFDFHEMAFTPVLSMLMLERHDAGRRWQCALAAGALLLVKEDMGLLVAGFGLYLLTRPGERRLAAAFVGAGLAWTWLASRVLIPAFGGSADYYWAYDALGKDLPHAALHALTHPWTALKLLVTPGVKASTMGWLILPLLLVPLASPITLAVLPLLAERMLANRFGNWWEPRFHYNVALTALLVAAGVDGACRLSRLRPPGLRGRRLRVDLVWPVAALLAAALVVPRFSFKHFFEPAFYRRDAHAQAAAAAVAVVPRGVLVEAANVVGPELSGRTRVLLWDTKVRWAPWVVADTARTTFPFPWVGEQRGRVRYLLRKGYHVVLSRDGWVVLNRPGATPDLRATR</sequence>
<dbReference type="EMBL" id="BAABHK010000004">
    <property type="protein sequence ID" value="GAA4626521.1"/>
    <property type="molecule type" value="Genomic_DNA"/>
</dbReference>
<keyword evidence="1" id="KW-0472">Membrane</keyword>
<name>A0ABP8UDB8_9ACTN</name>
<reference evidence="3" key="1">
    <citation type="journal article" date="2019" name="Int. J. Syst. Evol. Microbiol.">
        <title>The Global Catalogue of Microorganisms (GCM) 10K type strain sequencing project: providing services to taxonomists for standard genome sequencing and annotation.</title>
        <authorList>
            <consortium name="The Broad Institute Genomics Platform"/>
            <consortium name="The Broad Institute Genome Sequencing Center for Infectious Disease"/>
            <person name="Wu L."/>
            <person name="Ma J."/>
        </authorList>
    </citation>
    <scope>NUCLEOTIDE SEQUENCE [LARGE SCALE GENOMIC DNA]</scope>
    <source>
        <strain evidence="3">JCM 17939</strain>
    </source>
</reference>
<dbReference type="Proteomes" id="UP001501442">
    <property type="component" value="Unassembled WGS sequence"/>
</dbReference>
<evidence type="ECO:0000256" key="1">
    <source>
        <dbReference type="SAM" id="Phobius"/>
    </source>
</evidence>
<evidence type="ECO:0000313" key="2">
    <source>
        <dbReference type="EMBL" id="GAA4626521.1"/>
    </source>
</evidence>
<accession>A0ABP8UDB8</accession>
<proteinExistence type="predicted"/>
<keyword evidence="3" id="KW-1185">Reference proteome</keyword>
<feature type="transmembrane region" description="Helical" evidence="1">
    <location>
        <begin position="134"/>
        <end position="151"/>
    </location>
</feature>
<keyword evidence="1" id="KW-1133">Transmembrane helix</keyword>
<feature type="transmembrane region" description="Helical" evidence="1">
    <location>
        <begin position="364"/>
        <end position="383"/>
    </location>
</feature>
<dbReference type="InterPro" id="IPR018650">
    <property type="entry name" value="STSV1_Orf64"/>
</dbReference>
<keyword evidence="1" id="KW-0812">Transmembrane</keyword>
<gene>
    <name evidence="2" type="ORF">GCM10023196_035090</name>
</gene>
<feature type="transmembrane region" description="Helical" evidence="1">
    <location>
        <begin position="20"/>
        <end position="39"/>
    </location>
</feature>
<evidence type="ECO:0000313" key="3">
    <source>
        <dbReference type="Proteomes" id="UP001501442"/>
    </source>
</evidence>
<feature type="transmembrane region" description="Helical" evidence="1">
    <location>
        <begin position="217"/>
        <end position="237"/>
    </location>
</feature>